<name>A0AAE1Y3T2_9LAMI</name>
<protein>
    <submittedName>
        <fullName evidence="1">Uncharacterized protein</fullName>
    </submittedName>
</protein>
<proteinExistence type="predicted"/>
<accession>A0AAE1Y3T2</accession>
<evidence type="ECO:0000313" key="1">
    <source>
        <dbReference type="EMBL" id="KAK4422742.1"/>
    </source>
</evidence>
<reference evidence="1" key="1">
    <citation type="submission" date="2020-06" db="EMBL/GenBank/DDBJ databases">
        <authorList>
            <person name="Li T."/>
            <person name="Hu X."/>
            <person name="Zhang T."/>
            <person name="Song X."/>
            <person name="Zhang H."/>
            <person name="Dai N."/>
            <person name="Sheng W."/>
            <person name="Hou X."/>
            <person name="Wei L."/>
        </authorList>
    </citation>
    <scope>NUCLEOTIDE SEQUENCE</scope>
    <source>
        <strain evidence="1">3651</strain>
        <tissue evidence="1">Leaf</tissue>
    </source>
</reference>
<dbReference type="AlphaFoldDB" id="A0AAE1Y3T2"/>
<comment type="caution">
    <text evidence="1">The sequence shown here is derived from an EMBL/GenBank/DDBJ whole genome shotgun (WGS) entry which is preliminary data.</text>
</comment>
<gene>
    <name evidence="1" type="ORF">Salat_1856700</name>
</gene>
<dbReference type="EMBL" id="JACGWO010000007">
    <property type="protein sequence ID" value="KAK4422742.1"/>
    <property type="molecule type" value="Genomic_DNA"/>
</dbReference>
<sequence length="121" mass="13871">MGHAPSFTWRLILEARDLLVAGIRWKIGDKLIALISGHPWLPRPASFQLIAKPKMLQQLATIVARTFLLYEHNSCHKLTKYPSWDEMIWYYDKPGRLTVRSSYALTIDTESPTTTSNVEEG</sequence>
<keyword evidence="2" id="KW-1185">Reference proteome</keyword>
<dbReference type="Proteomes" id="UP001293254">
    <property type="component" value="Unassembled WGS sequence"/>
</dbReference>
<evidence type="ECO:0000313" key="2">
    <source>
        <dbReference type="Proteomes" id="UP001293254"/>
    </source>
</evidence>
<organism evidence="1 2">
    <name type="scientific">Sesamum alatum</name>
    <dbReference type="NCBI Taxonomy" id="300844"/>
    <lineage>
        <taxon>Eukaryota</taxon>
        <taxon>Viridiplantae</taxon>
        <taxon>Streptophyta</taxon>
        <taxon>Embryophyta</taxon>
        <taxon>Tracheophyta</taxon>
        <taxon>Spermatophyta</taxon>
        <taxon>Magnoliopsida</taxon>
        <taxon>eudicotyledons</taxon>
        <taxon>Gunneridae</taxon>
        <taxon>Pentapetalae</taxon>
        <taxon>asterids</taxon>
        <taxon>lamiids</taxon>
        <taxon>Lamiales</taxon>
        <taxon>Pedaliaceae</taxon>
        <taxon>Sesamum</taxon>
    </lineage>
</organism>
<reference evidence="1" key="2">
    <citation type="journal article" date="2024" name="Plant">
        <title>Genomic evolution and insights into agronomic trait innovations of Sesamum species.</title>
        <authorList>
            <person name="Miao H."/>
            <person name="Wang L."/>
            <person name="Qu L."/>
            <person name="Liu H."/>
            <person name="Sun Y."/>
            <person name="Le M."/>
            <person name="Wang Q."/>
            <person name="Wei S."/>
            <person name="Zheng Y."/>
            <person name="Lin W."/>
            <person name="Duan Y."/>
            <person name="Cao H."/>
            <person name="Xiong S."/>
            <person name="Wang X."/>
            <person name="Wei L."/>
            <person name="Li C."/>
            <person name="Ma Q."/>
            <person name="Ju M."/>
            <person name="Zhao R."/>
            <person name="Li G."/>
            <person name="Mu C."/>
            <person name="Tian Q."/>
            <person name="Mei H."/>
            <person name="Zhang T."/>
            <person name="Gao T."/>
            <person name="Zhang H."/>
        </authorList>
    </citation>
    <scope>NUCLEOTIDE SEQUENCE</scope>
    <source>
        <strain evidence="1">3651</strain>
    </source>
</reference>